<dbReference type="OMA" id="YEIEIMN"/>
<dbReference type="InterPro" id="IPR027417">
    <property type="entry name" value="P-loop_NTPase"/>
</dbReference>
<feature type="compositionally biased region" description="Basic and acidic residues" evidence="5">
    <location>
        <begin position="367"/>
        <end position="378"/>
    </location>
</feature>
<dbReference type="PANTHER" id="PTHR19229">
    <property type="entry name" value="ATP-BINDING CASSETTE TRANSPORTER SUBFAMILY A ABCA"/>
    <property type="match status" value="1"/>
</dbReference>
<dbReference type="Gene3D" id="3.40.50.300">
    <property type="entry name" value="P-loop containing nucleotide triphosphate hydrolases"/>
    <property type="match status" value="1"/>
</dbReference>
<keyword evidence="6" id="KW-0472">Membrane</keyword>
<dbReference type="GO" id="GO:0016887">
    <property type="term" value="F:ATP hydrolysis activity"/>
    <property type="evidence" value="ECO:0007669"/>
    <property type="project" value="InterPro"/>
</dbReference>
<feature type="transmembrane region" description="Helical" evidence="6">
    <location>
        <begin position="453"/>
        <end position="473"/>
    </location>
</feature>
<keyword evidence="1" id="KW-0813">Transport</keyword>
<protein>
    <recommendedName>
        <fullName evidence="7">ABC transporter domain-containing protein</fullName>
    </recommendedName>
</protein>
<gene>
    <name evidence="8" type="ORF">RFI_09505</name>
</gene>
<organism evidence="8 9">
    <name type="scientific">Reticulomyxa filosa</name>
    <dbReference type="NCBI Taxonomy" id="46433"/>
    <lineage>
        <taxon>Eukaryota</taxon>
        <taxon>Sar</taxon>
        <taxon>Rhizaria</taxon>
        <taxon>Retaria</taxon>
        <taxon>Foraminifera</taxon>
        <taxon>Monothalamids</taxon>
        <taxon>Reticulomyxidae</taxon>
        <taxon>Reticulomyxa</taxon>
    </lineage>
</organism>
<dbReference type="SUPFAM" id="SSF52540">
    <property type="entry name" value="P-loop containing nucleoside triphosphate hydrolases"/>
    <property type="match status" value="1"/>
</dbReference>
<keyword evidence="9" id="KW-1185">Reference proteome</keyword>
<dbReference type="InterPro" id="IPR026082">
    <property type="entry name" value="ABCA"/>
</dbReference>
<keyword evidence="3" id="KW-0547">Nucleotide-binding</keyword>
<reference evidence="8 9" key="1">
    <citation type="journal article" date="2013" name="Curr. Biol.">
        <title>The Genome of the Foraminiferan Reticulomyxa filosa.</title>
        <authorList>
            <person name="Glockner G."/>
            <person name="Hulsmann N."/>
            <person name="Schleicher M."/>
            <person name="Noegel A.A."/>
            <person name="Eichinger L."/>
            <person name="Gallinger C."/>
            <person name="Pawlowski J."/>
            <person name="Sierra R."/>
            <person name="Euteneuer U."/>
            <person name="Pillet L."/>
            <person name="Moustafa A."/>
            <person name="Platzer M."/>
            <person name="Groth M."/>
            <person name="Szafranski K."/>
            <person name="Schliwa M."/>
        </authorList>
    </citation>
    <scope>NUCLEOTIDE SEQUENCE [LARGE SCALE GENOMIC DNA]</scope>
</reference>
<evidence type="ECO:0000256" key="3">
    <source>
        <dbReference type="ARBA" id="ARBA00022741"/>
    </source>
</evidence>
<evidence type="ECO:0000256" key="5">
    <source>
        <dbReference type="SAM" id="MobiDB-lite"/>
    </source>
</evidence>
<dbReference type="PROSITE" id="PS50893">
    <property type="entry name" value="ABC_TRANSPORTER_2"/>
    <property type="match status" value="1"/>
</dbReference>
<dbReference type="InterPro" id="IPR017871">
    <property type="entry name" value="ABC_transporter-like_CS"/>
</dbReference>
<keyword evidence="6" id="KW-0812">Transmembrane</keyword>
<dbReference type="GO" id="GO:0005524">
    <property type="term" value="F:ATP binding"/>
    <property type="evidence" value="ECO:0007669"/>
    <property type="project" value="UniProtKB-KW"/>
</dbReference>
<evidence type="ECO:0000259" key="7">
    <source>
        <dbReference type="PROSITE" id="PS50893"/>
    </source>
</evidence>
<feature type="domain" description="ABC transporter" evidence="7">
    <location>
        <begin position="20"/>
        <end position="255"/>
    </location>
</feature>
<dbReference type="GO" id="GO:0016020">
    <property type="term" value="C:membrane"/>
    <property type="evidence" value="ECO:0007669"/>
    <property type="project" value="InterPro"/>
</dbReference>
<keyword evidence="6" id="KW-1133">Transmembrane helix</keyword>
<dbReference type="Proteomes" id="UP000023152">
    <property type="component" value="Unassembled WGS sequence"/>
</dbReference>
<dbReference type="Pfam" id="PF00005">
    <property type="entry name" value="ABC_tran"/>
    <property type="match status" value="1"/>
</dbReference>
<sequence length="494" mass="55189">MDPDVYEPVADDLTHQEPAISTRYLKKTFFDAFGQAEVKAVDGVSLDIYEGEVFCLLGHNGAGKTTMIGMLTGLLEITEGDAFICGHNVKTQMRAIRKILGVCPQHDVLWPRLTCQEHLELFALLKGVPRARVREEAKKTLTAVGLEEKEHDFPSHMSGGQKRKLSLGIALIGGSKVMFLDEPTSGMDPESRRATWNLIEHEKKNRAIVLTTHFMDEADILGDRIAIMSTGDVRCCGSPLFLKQKFGVGYTFVVSLEAGIKPAVIRPDIDAIVLRSVRGASLFSIAGGEIAYRLPFAEANSFPDMFEALDAQRKRLRITGYGVSVTTLEEVFMKIGTDFGDLHQNQSSNKSQPKMDATDIAVVSQAQHDKDNNDGKGDDGDDTKDDGDVKEDANEKDFFNRHHHNGDDEDKENLANIFAQPTFRLQQQQELSVLLTHTWAILYKRFWWSVRDFRAMFFVIILPCLLVALNFGLQNLGLAIDYPNLVLNVDQWLV</sequence>
<name>X6NNP1_RETFI</name>
<feature type="region of interest" description="Disordered" evidence="5">
    <location>
        <begin position="365"/>
        <end position="410"/>
    </location>
</feature>
<keyword evidence="2" id="KW-0677">Repeat</keyword>
<evidence type="ECO:0000256" key="1">
    <source>
        <dbReference type="ARBA" id="ARBA00022448"/>
    </source>
</evidence>
<dbReference type="FunFam" id="3.40.50.300:FF:000933">
    <property type="entry name" value="ABC transporter A family member 7"/>
    <property type="match status" value="1"/>
</dbReference>
<dbReference type="PROSITE" id="PS00211">
    <property type="entry name" value="ABC_TRANSPORTER_1"/>
    <property type="match status" value="1"/>
</dbReference>
<feature type="compositionally biased region" description="Basic and acidic residues" evidence="5">
    <location>
        <begin position="386"/>
        <end position="400"/>
    </location>
</feature>
<evidence type="ECO:0000256" key="2">
    <source>
        <dbReference type="ARBA" id="ARBA00022737"/>
    </source>
</evidence>
<evidence type="ECO:0000313" key="9">
    <source>
        <dbReference type="Proteomes" id="UP000023152"/>
    </source>
</evidence>
<dbReference type="CDD" id="cd03263">
    <property type="entry name" value="ABC_subfamily_A"/>
    <property type="match status" value="1"/>
</dbReference>
<dbReference type="AlphaFoldDB" id="X6NNP1"/>
<dbReference type="GO" id="GO:0140359">
    <property type="term" value="F:ABC-type transporter activity"/>
    <property type="evidence" value="ECO:0007669"/>
    <property type="project" value="InterPro"/>
</dbReference>
<comment type="caution">
    <text evidence="8">The sequence shown here is derived from an EMBL/GenBank/DDBJ whole genome shotgun (WGS) entry which is preliminary data.</text>
</comment>
<evidence type="ECO:0000256" key="4">
    <source>
        <dbReference type="ARBA" id="ARBA00022840"/>
    </source>
</evidence>
<dbReference type="InterPro" id="IPR003593">
    <property type="entry name" value="AAA+_ATPase"/>
</dbReference>
<dbReference type="SMART" id="SM00382">
    <property type="entry name" value="AAA"/>
    <property type="match status" value="1"/>
</dbReference>
<dbReference type="InterPro" id="IPR003439">
    <property type="entry name" value="ABC_transporter-like_ATP-bd"/>
</dbReference>
<dbReference type="OrthoDB" id="6512918at2759"/>
<dbReference type="GO" id="GO:0005319">
    <property type="term" value="F:lipid transporter activity"/>
    <property type="evidence" value="ECO:0007669"/>
    <property type="project" value="TreeGrafter"/>
</dbReference>
<dbReference type="PANTHER" id="PTHR19229:SF36">
    <property type="entry name" value="ATP-BINDING CASSETTE SUB-FAMILY A MEMBER 2"/>
    <property type="match status" value="1"/>
</dbReference>
<evidence type="ECO:0000256" key="6">
    <source>
        <dbReference type="SAM" id="Phobius"/>
    </source>
</evidence>
<accession>X6NNP1</accession>
<keyword evidence="4" id="KW-0067">ATP-binding</keyword>
<proteinExistence type="predicted"/>
<dbReference type="EMBL" id="ASPP01007141">
    <property type="protein sequence ID" value="ETO27626.1"/>
    <property type="molecule type" value="Genomic_DNA"/>
</dbReference>
<evidence type="ECO:0000313" key="8">
    <source>
        <dbReference type="EMBL" id="ETO27626.1"/>
    </source>
</evidence>